<protein>
    <recommendedName>
        <fullName evidence="4">Baseplate protein J-like domain-containing protein</fullName>
    </recommendedName>
</protein>
<evidence type="ECO:0000313" key="3">
    <source>
        <dbReference type="Proteomes" id="UP000177407"/>
    </source>
</evidence>
<comment type="caution">
    <text evidence="2">The sequence shown here is derived from an EMBL/GenBank/DDBJ whole genome shotgun (WGS) entry which is preliminary data.</text>
</comment>
<dbReference type="EMBL" id="MFGA01000018">
    <property type="protein sequence ID" value="OGF20926.1"/>
    <property type="molecule type" value="Genomic_DNA"/>
</dbReference>
<keyword evidence="1" id="KW-1133">Transmembrane helix</keyword>
<name>A0A1F5S2R0_9BACT</name>
<sequence length="400" mass="44428">MSPKSKSTLKSEAPVKFYRRIAFGFIALTGVLIILAAYFILSRAEIAIKVVEEPIRTDFMINVKESEVVNPESPEADGVVGDFEAEKVSLSGKVIETTVSGGKEYKTSGKKVAQGEVGGKVTIFNNYGKDQPLVATTRLLSKEGILYRLKKNVTVPVGGRVEAEVYADSPTEEAGKLGPTRFTIPGLWEGLQEKIYAQSFEPMHGANQEIKFATEEDIKNGFDALNQVLTDQVMDNLKTQMKSGGEVLGKVIIKNIDEKKANLKAGETGEKFSVNMTLKVVGVAFPKKDFELVVKDQLQKIVSEDKELANIDYAGLTFVVEGYDLRARKASMMVHAEGKISMKTDNIIFDEDRFIGLDKEKIMQYLRVYPEIESATVEFSPFWVKKVPHLKNNVKIIIQK</sequence>
<organism evidence="2 3">
    <name type="scientific">Candidatus Falkowbacteria bacterium RIFOXYA2_FULL_38_12</name>
    <dbReference type="NCBI Taxonomy" id="1797993"/>
    <lineage>
        <taxon>Bacteria</taxon>
        <taxon>Candidatus Falkowiibacteriota</taxon>
    </lineage>
</organism>
<evidence type="ECO:0000256" key="1">
    <source>
        <dbReference type="SAM" id="Phobius"/>
    </source>
</evidence>
<dbReference type="AlphaFoldDB" id="A0A1F5S2R0"/>
<proteinExistence type="predicted"/>
<dbReference type="Proteomes" id="UP000177407">
    <property type="component" value="Unassembled WGS sequence"/>
</dbReference>
<keyword evidence="1" id="KW-0812">Transmembrane</keyword>
<feature type="transmembrane region" description="Helical" evidence="1">
    <location>
        <begin position="21"/>
        <end position="41"/>
    </location>
</feature>
<accession>A0A1F5S2R0</accession>
<gene>
    <name evidence="2" type="ORF">A2257_01150</name>
</gene>
<keyword evidence="1" id="KW-0472">Membrane</keyword>
<evidence type="ECO:0008006" key="4">
    <source>
        <dbReference type="Google" id="ProtNLM"/>
    </source>
</evidence>
<reference evidence="2 3" key="1">
    <citation type="journal article" date="2016" name="Nat. Commun.">
        <title>Thousands of microbial genomes shed light on interconnected biogeochemical processes in an aquifer system.</title>
        <authorList>
            <person name="Anantharaman K."/>
            <person name="Brown C.T."/>
            <person name="Hug L.A."/>
            <person name="Sharon I."/>
            <person name="Castelle C.J."/>
            <person name="Probst A.J."/>
            <person name="Thomas B.C."/>
            <person name="Singh A."/>
            <person name="Wilkins M.J."/>
            <person name="Karaoz U."/>
            <person name="Brodie E.L."/>
            <person name="Williams K.H."/>
            <person name="Hubbard S.S."/>
            <person name="Banfield J.F."/>
        </authorList>
    </citation>
    <scope>NUCLEOTIDE SEQUENCE [LARGE SCALE GENOMIC DNA]</scope>
</reference>
<evidence type="ECO:0000313" key="2">
    <source>
        <dbReference type="EMBL" id="OGF20926.1"/>
    </source>
</evidence>